<keyword evidence="1" id="KW-0472">Membrane</keyword>
<keyword evidence="1" id="KW-0812">Transmembrane</keyword>
<comment type="caution">
    <text evidence="2">The sequence shown here is derived from an EMBL/GenBank/DDBJ whole genome shotgun (WGS) entry which is preliminary data.</text>
</comment>
<feature type="transmembrane region" description="Helical" evidence="1">
    <location>
        <begin position="15"/>
        <end position="35"/>
    </location>
</feature>
<gene>
    <name evidence="2" type="ORF">BJ875DRAFT_479605</name>
</gene>
<dbReference type="EMBL" id="MU251360">
    <property type="protein sequence ID" value="KAG9239282.1"/>
    <property type="molecule type" value="Genomic_DNA"/>
</dbReference>
<protein>
    <submittedName>
        <fullName evidence="2">Uncharacterized protein</fullName>
    </submittedName>
</protein>
<evidence type="ECO:0000313" key="3">
    <source>
        <dbReference type="Proteomes" id="UP000824998"/>
    </source>
</evidence>
<proteinExistence type="predicted"/>
<dbReference type="AlphaFoldDB" id="A0A9P7YTS8"/>
<name>A0A9P7YTS8_9HELO</name>
<organism evidence="2 3">
    <name type="scientific">Amylocarpus encephaloides</name>
    <dbReference type="NCBI Taxonomy" id="45428"/>
    <lineage>
        <taxon>Eukaryota</taxon>
        <taxon>Fungi</taxon>
        <taxon>Dikarya</taxon>
        <taxon>Ascomycota</taxon>
        <taxon>Pezizomycotina</taxon>
        <taxon>Leotiomycetes</taxon>
        <taxon>Helotiales</taxon>
        <taxon>Helotiales incertae sedis</taxon>
        <taxon>Amylocarpus</taxon>
    </lineage>
</organism>
<keyword evidence="1" id="KW-1133">Transmembrane helix</keyword>
<accession>A0A9P7YTS8</accession>
<keyword evidence="3" id="KW-1185">Reference proteome</keyword>
<dbReference type="Proteomes" id="UP000824998">
    <property type="component" value="Unassembled WGS sequence"/>
</dbReference>
<evidence type="ECO:0000313" key="2">
    <source>
        <dbReference type="EMBL" id="KAG9239282.1"/>
    </source>
</evidence>
<sequence>MPIAYRLSEAYKIPLFYLAFVGAPFMWIRILLWYWRLGNLDRDPKKMKKATARSVEVELEERARKKKKAAARSVDAELEEREPNIKLFTASSLADEL</sequence>
<reference evidence="2" key="1">
    <citation type="journal article" date="2021" name="IMA Fungus">
        <title>Genomic characterization of three marine fungi, including Emericellopsis atlantica sp. nov. with signatures of a generalist lifestyle and marine biomass degradation.</title>
        <authorList>
            <person name="Hagestad O.C."/>
            <person name="Hou L."/>
            <person name="Andersen J.H."/>
            <person name="Hansen E.H."/>
            <person name="Altermark B."/>
            <person name="Li C."/>
            <person name="Kuhnert E."/>
            <person name="Cox R.J."/>
            <person name="Crous P.W."/>
            <person name="Spatafora J.W."/>
            <person name="Lail K."/>
            <person name="Amirebrahimi M."/>
            <person name="Lipzen A."/>
            <person name="Pangilinan J."/>
            <person name="Andreopoulos W."/>
            <person name="Hayes R.D."/>
            <person name="Ng V."/>
            <person name="Grigoriev I.V."/>
            <person name="Jackson S.A."/>
            <person name="Sutton T.D.S."/>
            <person name="Dobson A.D.W."/>
            <person name="Rama T."/>
        </authorList>
    </citation>
    <scope>NUCLEOTIDE SEQUENCE</scope>
    <source>
        <strain evidence="2">TRa018bII</strain>
    </source>
</reference>
<evidence type="ECO:0000256" key="1">
    <source>
        <dbReference type="SAM" id="Phobius"/>
    </source>
</evidence>